<reference evidence="2" key="1">
    <citation type="journal article" date="2023" name="Nat. Plants">
        <title>Single-cell RNA sequencing provides a high-resolution roadmap for understanding the multicellular compartmentation of specialized metabolism.</title>
        <authorList>
            <person name="Sun S."/>
            <person name="Shen X."/>
            <person name="Li Y."/>
            <person name="Li Y."/>
            <person name="Wang S."/>
            <person name="Li R."/>
            <person name="Zhang H."/>
            <person name="Shen G."/>
            <person name="Guo B."/>
            <person name="Wei J."/>
            <person name="Xu J."/>
            <person name="St-Pierre B."/>
            <person name="Chen S."/>
            <person name="Sun C."/>
        </authorList>
    </citation>
    <scope>NUCLEOTIDE SEQUENCE [LARGE SCALE GENOMIC DNA]</scope>
</reference>
<gene>
    <name evidence="1" type="ORF">M9H77_22873</name>
</gene>
<evidence type="ECO:0000313" key="1">
    <source>
        <dbReference type="EMBL" id="KAI5663550.1"/>
    </source>
</evidence>
<protein>
    <submittedName>
        <fullName evidence="1">Uncharacterized protein</fullName>
    </submittedName>
</protein>
<proteinExistence type="predicted"/>
<comment type="caution">
    <text evidence="1">The sequence shown here is derived from an EMBL/GenBank/DDBJ whole genome shotgun (WGS) entry which is preliminary data.</text>
</comment>
<evidence type="ECO:0000313" key="2">
    <source>
        <dbReference type="Proteomes" id="UP001060085"/>
    </source>
</evidence>
<name>A0ACC0ARP3_CATRO</name>
<keyword evidence="2" id="KW-1185">Reference proteome</keyword>
<sequence length="277" mass="31409">MEILNLEHKGVLKSFVYEWQSLRSTRCRNLLKILTVCSSSDPQGNDFKCIIYEFMSNGSLDEWLHPRNDNNKSLNIIQKLNLAIDIALAMDYLHNQCEIPVVHCVLKPSNILLDEDMTAYVGDFGLARFLFEAASIDPHKNTIATGLKGSIGYIPPECSLGGQVSKAGDVYGYGILLLELFMSKRPTNDIFGDGIYLREYVEMAMKNGYVMKILDRILLQEEGNDHEGEFGEVEERAIIRHQKSFGENSSRIERLFGFLFWVLDSLVPSHYQGIACQ</sequence>
<organism evidence="1 2">
    <name type="scientific">Catharanthus roseus</name>
    <name type="common">Madagascar periwinkle</name>
    <name type="synonym">Vinca rosea</name>
    <dbReference type="NCBI Taxonomy" id="4058"/>
    <lineage>
        <taxon>Eukaryota</taxon>
        <taxon>Viridiplantae</taxon>
        <taxon>Streptophyta</taxon>
        <taxon>Embryophyta</taxon>
        <taxon>Tracheophyta</taxon>
        <taxon>Spermatophyta</taxon>
        <taxon>Magnoliopsida</taxon>
        <taxon>eudicotyledons</taxon>
        <taxon>Gunneridae</taxon>
        <taxon>Pentapetalae</taxon>
        <taxon>asterids</taxon>
        <taxon>lamiids</taxon>
        <taxon>Gentianales</taxon>
        <taxon>Apocynaceae</taxon>
        <taxon>Rauvolfioideae</taxon>
        <taxon>Vinceae</taxon>
        <taxon>Catharanthinae</taxon>
        <taxon>Catharanthus</taxon>
    </lineage>
</organism>
<dbReference type="Proteomes" id="UP001060085">
    <property type="component" value="Linkage Group LG05"/>
</dbReference>
<accession>A0ACC0ARP3</accession>
<dbReference type="EMBL" id="CM044705">
    <property type="protein sequence ID" value="KAI5663550.1"/>
    <property type="molecule type" value="Genomic_DNA"/>
</dbReference>